<comment type="similarity">
    <text evidence="2">Belongs to the class-V pyridoxal-phosphate-dependent aminotransferase family. NifS/IscS subfamily.</text>
</comment>
<comment type="cofactor">
    <cofactor evidence="1">
        <name>pyridoxal 5'-phosphate</name>
        <dbReference type="ChEBI" id="CHEBI:597326"/>
    </cofactor>
</comment>
<dbReference type="GO" id="GO:0051536">
    <property type="term" value="F:iron-sulfur cluster binding"/>
    <property type="evidence" value="ECO:0007669"/>
    <property type="project" value="UniProtKB-KW"/>
</dbReference>
<sequence length="386" mass="42644">MSLYLDYAATTPLDGGVKKEMARAEAVFANPASFHEAGRKARDLLDGARQSIAQILSVKTEEIIFTGSGTESINLAILGVARANRNFGNHIVTTNIEHFAVLKSCQQLEREGFEITYVPAEKNGIVDSARLERSLKKETILVSVMQANNEIGTLQPIRRLGQMLQDMRRETGQRYPYFHTDACQATGALNINPHSLNVDLLSFNGSKIYGPKGVGALFVRRGLHLQPIIFGGSQERGLRAGTESVVLAIGLATALKITYARQEQDGSTLSKLRDEAIKEILETIHFSELNGHPQKRLPNNLNISFKHVEGEMLTTYLSDRGIYVSTGSACTTTATGPSHVIRALGVNTREWGNIRITLGRETTKWDLKKLVKNLETGVNYLRRLKK</sequence>
<dbReference type="Gene3D" id="3.40.640.10">
    <property type="entry name" value="Type I PLP-dependent aspartate aminotransferase-like (Major domain)"/>
    <property type="match status" value="1"/>
</dbReference>
<dbReference type="GO" id="GO:0046872">
    <property type="term" value="F:metal ion binding"/>
    <property type="evidence" value="ECO:0007669"/>
    <property type="project" value="UniProtKB-KW"/>
</dbReference>
<dbReference type="Gene3D" id="1.10.260.50">
    <property type="match status" value="1"/>
</dbReference>
<evidence type="ECO:0000313" key="11">
    <source>
        <dbReference type="Proteomes" id="UP000230232"/>
    </source>
</evidence>
<dbReference type="InterPro" id="IPR015421">
    <property type="entry name" value="PyrdxlP-dep_Trfase_major"/>
</dbReference>
<evidence type="ECO:0000256" key="6">
    <source>
        <dbReference type="ARBA" id="ARBA00023004"/>
    </source>
</evidence>
<evidence type="ECO:0000256" key="3">
    <source>
        <dbReference type="ARBA" id="ARBA00022679"/>
    </source>
</evidence>
<dbReference type="PIRSF" id="PIRSF005572">
    <property type="entry name" value="NifS"/>
    <property type="match status" value="1"/>
</dbReference>
<evidence type="ECO:0000256" key="1">
    <source>
        <dbReference type="ARBA" id="ARBA00001933"/>
    </source>
</evidence>
<evidence type="ECO:0000256" key="5">
    <source>
        <dbReference type="ARBA" id="ARBA00022898"/>
    </source>
</evidence>
<comment type="caution">
    <text evidence="10">The sequence shown here is derived from an EMBL/GenBank/DDBJ whole genome shotgun (WGS) entry which is preliminary data.</text>
</comment>
<evidence type="ECO:0000256" key="4">
    <source>
        <dbReference type="ARBA" id="ARBA00022723"/>
    </source>
</evidence>
<dbReference type="InterPro" id="IPR016454">
    <property type="entry name" value="Cysteine_dSase"/>
</dbReference>
<protein>
    <submittedName>
        <fullName evidence="10">Cysteine desulfurase NifS</fullName>
    </submittedName>
</protein>
<evidence type="ECO:0000256" key="8">
    <source>
        <dbReference type="ARBA" id="ARBA00050776"/>
    </source>
</evidence>
<gene>
    <name evidence="10" type="ORF">COV31_01645</name>
</gene>
<dbReference type="AlphaFoldDB" id="A0A2H0R4C8"/>
<comment type="catalytic activity">
    <reaction evidence="8">
        <text>(sulfur carrier)-H + L-cysteine = (sulfur carrier)-SH + L-alanine</text>
        <dbReference type="Rhea" id="RHEA:43892"/>
        <dbReference type="Rhea" id="RHEA-COMP:14737"/>
        <dbReference type="Rhea" id="RHEA-COMP:14739"/>
        <dbReference type="ChEBI" id="CHEBI:29917"/>
        <dbReference type="ChEBI" id="CHEBI:35235"/>
        <dbReference type="ChEBI" id="CHEBI:57972"/>
        <dbReference type="ChEBI" id="CHEBI:64428"/>
        <dbReference type="EC" id="2.8.1.7"/>
    </reaction>
</comment>
<dbReference type="Gene3D" id="3.90.1150.10">
    <property type="entry name" value="Aspartate Aminotransferase, domain 1"/>
    <property type="match status" value="1"/>
</dbReference>
<name>A0A2H0R4C8_9BACT</name>
<keyword evidence="6" id="KW-0408">Iron</keyword>
<dbReference type="Proteomes" id="UP000230232">
    <property type="component" value="Unassembled WGS sequence"/>
</dbReference>
<dbReference type="SUPFAM" id="SSF53383">
    <property type="entry name" value="PLP-dependent transferases"/>
    <property type="match status" value="1"/>
</dbReference>
<accession>A0A2H0R4C8</accession>
<evidence type="ECO:0000313" key="10">
    <source>
        <dbReference type="EMBL" id="PIR41381.1"/>
    </source>
</evidence>
<keyword evidence="7" id="KW-0411">Iron-sulfur</keyword>
<dbReference type="InterPro" id="IPR000192">
    <property type="entry name" value="Aminotrans_V_dom"/>
</dbReference>
<organism evidence="10 11">
    <name type="scientific">Candidatus Yanofskybacteria bacterium CG10_big_fil_rev_8_21_14_0_10_46_23</name>
    <dbReference type="NCBI Taxonomy" id="1975098"/>
    <lineage>
        <taxon>Bacteria</taxon>
        <taxon>Candidatus Yanofskyibacteriota</taxon>
    </lineage>
</organism>
<dbReference type="PANTHER" id="PTHR11601:SF34">
    <property type="entry name" value="CYSTEINE DESULFURASE"/>
    <property type="match status" value="1"/>
</dbReference>
<evidence type="ECO:0000256" key="7">
    <source>
        <dbReference type="ARBA" id="ARBA00023014"/>
    </source>
</evidence>
<evidence type="ECO:0000259" key="9">
    <source>
        <dbReference type="Pfam" id="PF00266"/>
    </source>
</evidence>
<dbReference type="InterPro" id="IPR015424">
    <property type="entry name" value="PyrdxlP-dep_Trfase"/>
</dbReference>
<reference evidence="10 11" key="1">
    <citation type="submission" date="2017-09" db="EMBL/GenBank/DDBJ databases">
        <title>Depth-based differentiation of microbial function through sediment-hosted aquifers and enrichment of novel symbionts in the deep terrestrial subsurface.</title>
        <authorList>
            <person name="Probst A.J."/>
            <person name="Ladd B."/>
            <person name="Jarett J.K."/>
            <person name="Geller-Mcgrath D.E."/>
            <person name="Sieber C.M."/>
            <person name="Emerson J.B."/>
            <person name="Anantharaman K."/>
            <person name="Thomas B.C."/>
            <person name="Malmstrom R."/>
            <person name="Stieglmeier M."/>
            <person name="Klingl A."/>
            <person name="Woyke T."/>
            <person name="Ryan C.M."/>
            <person name="Banfield J.F."/>
        </authorList>
    </citation>
    <scope>NUCLEOTIDE SEQUENCE [LARGE SCALE GENOMIC DNA]</scope>
    <source>
        <strain evidence="10">CG10_big_fil_rev_8_21_14_0_10_46_23</strain>
    </source>
</reference>
<evidence type="ECO:0000256" key="2">
    <source>
        <dbReference type="ARBA" id="ARBA00006490"/>
    </source>
</evidence>
<keyword evidence="3" id="KW-0808">Transferase</keyword>
<dbReference type="EMBL" id="PCXO01000006">
    <property type="protein sequence ID" value="PIR41381.1"/>
    <property type="molecule type" value="Genomic_DNA"/>
</dbReference>
<dbReference type="InterPro" id="IPR015422">
    <property type="entry name" value="PyrdxlP-dep_Trfase_small"/>
</dbReference>
<dbReference type="GO" id="GO:0031071">
    <property type="term" value="F:cysteine desulfurase activity"/>
    <property type="evidence" value="ECO:0007669"/>
    <property type="project" value="UniProtKB-EC"/>
</dbReference>
<keyword evidence="5" id="KW-0663">Pyridoxal phosphate</keyword>
<dbReference type="Pfam" id="PF00266">
    <property type="entry name" value="Aminotran_5"/>
    <property type="match status" value="1"/>
</dbReference>
<proteinExistence type="inferred from homology"/>
<keyword evidence="4" id="KW-0479">Metal-binding</keyword>
<dbReference type="PANTHER" id="PTHR11601">
    <property type="entry name" value="CYSTEINE DESULFURYLASE FAMILY MEMBER"/>
    <property type="match status" value="1"/>
</dbReference>
<feature type="domain" description="Aminotransferase class V" evidence="9">
    <location>
        <begin position="4"/>
        <end position="370"/>
    </location>
</feature>